<comment type="similarity">
    <text evidence="1">Belongs to the LysR transcriptional regulatory family.</text>
</comment>
<evidence type="ECO:0000313" key="7">
    <source>
        <dbReference type="Proteomes" id="UP000317214"/>
    </source>
</evidence>
<dbReference type="GO" id="GO:0043565">
    <property type="term" value="F:sequence-specific DNA binding"/>
    <property type="evidence" value="ECO:0007669"/>
    <property type="project" value="TreeGrafter"/>
</dbReference>
<evidence type="ECO:0000256" key="1">
    <source>
        <dbReference type="ARBA" id="ARBA00009437"/>
    </source>
</evidence>
<evidence type="ECO:0000256" key="2">
    <source>
        <dbReference type="ARBA" id="ARBA00023015"/>
    </source>
</evidence>
<evidence type="ECO:0000259" key="5">
    <source>
        <dbReference type="PROSITE" id="PS50931"/>
    </source>
</evidence>
<dbReference type="Pfam" id="PF00126">
    <property type="entry name" value="HTH_1"/>
    <property type="match status" value="1"/>
</dbReference>
<proteinExistence type="inferred from homology"/>
<protein>
    <submittedName>
        <fullName evidence="6">LysR family transcriptional regulator</fullName>
    </submittedName>
</protein>
<evidence type="ECO:0000256" key="4">
    <source>
        <dbReference type="ARBA" id="ARBA00023163"/>
    </source>
</evidence>
<evidence type="ECO:0000313" key="6">
    <source>
        <dbReference type="EMBL" id="QDH25658.1"/>
    </source>
</evidence>
<keyword evidence="3" id="KW-0238">DNA-binding</keyword>
<dbReference type="InterPro" id="IPR005119">
    <property type="entry name" value="LysR_subst-bd"/>
</dbReference>
<dbReference type="InterPro" id="IPR058163">
    <property type="entry name" value="LysR-type_TF_proteobact-type"/>
</dbReference>
<gene>
    <name evidence="6" type="ORF">D5366_11015</name>
</gene>
<dbReference type="InterPro" id="IPR036390">
    <property type="entry name" value="WH_DNA-bd_sf"/>
</dbReference>
<dbReference type="PANTHER" id="PTHR30537">
    <property type="entry name" value="HTH-TYPE TRANSCRIPTIONAL REGULATOR"/>
    <property type="match status" value="1"/>
</dbReference>
<dbReference type="SUPFAM" id="SSF53850">
    <property type="entry name" value="Periplasmic binding protein-like II"/>
    <property type="match status" value="1"/>
</dbReference>
<dbReference type="OrthoDB" id="7333438at2"/>
<organism evidence="6 7">
    <name type="scientific">Neokomagataea tanensis</name>
    <dbReference type="NCBI Taxonomy" id="661191"/>
    <lineage>
        <taxon>Bacteria</taxon>
        <taxon>Pseudomonadati</taxon>
        <taxon>Pseudomonadota</taxon>
        <taxon>Alphaproteobacteria</taxon>
        <taxon>Acetobacterales</taxon>
        <taxon>Acetobacteraceae</taxon>
        <taxon>Neokomagataea</taxon>
    </lineage>
</organism>
<name>A0A4Y6V9Q0_9PROT</name>
<dbReference type="GO" id="GO:0006351">
    <property type="term" value="P:DNA-templated transcription"/>
    <property type="evidence" value="ECO:0007669"/>
    <property type="project" value="TreeGrafter"/>
</dbReference>
<dbReference type="AlphaFoldDB" id="A0A4Y6V9Q0"/>
<feature type="domain" description="HTH lysR-type" evidence="5">
    <location>
        <begin position="4"/>
        <end position="61"/>
    </location>
</feature>
<dbReference type="EMBL" id="CP032485">
    <property type="protein sequence ID" value="QDH25658.1"/>
    <property type="molecule type" value="Genomic_DNA"/>
</dbReference>
<dbReference type="PANTHER" id="PTHR30537:SF3">
    <property type="entry name" value="TRANSCRIPTIONAL REGULATORY PROTEIN"/>
    <property type="match status" value="1"/>
</dbReference>
<dbReference type="Gene3D" id="3.40.190.290">
    <property type="match status" value="1"/>
</dbReference>
<dbReference type="GO" id="GO:0003700">
    <property type="term" value="F:DNA-binding transcription factor activity"/>
    <property type="evidence" value="ECO:0007669"/>
    <property type="project" value="InterPro"/>
</dbReference>
<dbReference type="Proteomes" id="UP000317214">
    <property type="component" value="Chromosome"/>
</dbReference>
<dbReference type="PROSITE" id="PS50931">
    <property type="entry name" value="HTH_LYSR"/>
    <property type="match status" value="1"/>
</dbReference>
<dbReference type="KEGG" id="ntn:D5366_11015"/>
<accession>A0A4Y6V9Q0</accession>
<keyword evidence="2" id="KW-0805">Transcription regulation</keyword>
<dbReference type="Pfam" id="PF03466">
    <property type="entry name" value="LysR_substrate"/>
    <property type="match status" value="1"/>
</dbReference>
<keyword evidence="7" id="KW-1185">Reference proteome</keyword>
<evidence type="ECO:0000256" key="3">
    <source>
        <dbReference type="ARBA" id="ARBA00023125"/>
    </source>
</evidence>
<keyword evidence="4" id="KW-0804">Transcription</keyword>
<dbReference type="RefSeq" id="WP_141493666.1">
    <property type="nucleotide sequence ID" value="NZ_CP032485.1"/>
</dbReference>
<dbReference type="PRINTS" id="PR00039">
    <property type="entry name" value="HTHLYSR"/>
</dbReference>
<dbReference type="InterPro" id="IPR000847">
    <property type="entry name" value="LysR_HTH_N"/>
</dbReference>
<sequence length="289" mass="31315">MDKIDWHLWQSFAAAYLAGSLSGAAHALGTTQPTVSRQIHQLEIMIGQSLFSRSRSGLMPTDHARALIPMAASMTNQAHALERLAKSASATQTTALTITASQITGTMVLPSILAAFFDAHPALRITLSLNDAVENVLERDADIAVRHIKPIQQELWGRKIGFVPIKLYAHKDYVGRHGLPSGLSELSGHRLIASSVHLRRLTELGLQPAFECSDDSGSLAALQAGVGVGYCQAPLASEDPDLVPILPDYVPATLPFWIVTHRDLRGVPAVHTLMQHLGDALDIYCRRAM</sequence>
<reference evidence="6 7" key="1">
    <citation type="submission" date="2018-09" db="EMBL/GenBank/DDBJ databases">
        <title>The complete genome sequence of Neokomagataea tanensis NBRC 106556(T).</title>
        <authorList>
            <person name="Chua K.-O."/>
            <person name="See-Too W.-S."/>
            <person name="Hong K.-W."/>
            <person name="Yin W.-F."/>
            <person name="Chan K.-G."/>
        </authorList>
    </citation>
    <scope>NUCLEOTIDE SEQUENCE [LARGE SCALE GENOMIC DNA]</scope>
    <source>
        <strain evidence="7">AH13 \ NBRC 106556</strain>
    </source>
</reference>
<dbReference type="InterPro" id="IPR036388">
    <property type="entry name" value="WH-like_DNA-bd_sf"/>
</dbReference>
<dbReference type="Gene3D" id="1.10.10.10">
    <property type="entry name" value="Winged helix-like DNA-binding domain superfamily/Winged helix DNA-binding domain"/>
    <property type="match status" value="1"/>
</dbReference>
<dbReference type="SUPFAM" id="SSF46785">
    <property type="entry name" value="Winged helix' DNA-binding domain"/>
    <property type="match status" value="1"/>
</dbReference>